<dbReference type="InterPro" id="IPR022238">
    <property type="entry name" value="Bud23_C"/>
</dbReference>
<feature type="domain" description="Methyltransferase type 11" evidence="10">
    <location>
        <begin position="62"/>
        <end position="171"/>
    </location>
</feature>
<keyword evidence="6" id="KW-0808">Transferase</keyword>
<comment type="similarity">
    <text evidence="3">Belongs to the class I-like SAM-binding methyltransferase superfamily. BUD23/WBSCR22 family.</text>
</comment>
<protein>
    <recommendedName>
        <fullName evidence="14">Methyltransferase type 11 domain-containing protein</fullName>
    </recommendedName>
</protein>
<organism evidence="12 13">
    <name type="scientific">Naegleria fowleri</name>
    <name type="common">Brain eating amoeba</name>
    <dbReference type="NCBI Taxonomy" id="5763"/>
    <lineage>
        <taxon>Eukaryota</taxon>
        <taxon>Discoba</taxon>
        <taxon>Heterolobosea</taxon>
        <taxon>Tetramitia</taxon>
        <taxon>Eutetramitia</taxon>
        <taxon>Vahlkampfiidae</taxon>
        <taxon>Naegleria</taxon>
    </lineage>
</organism>
<dbReference type="GO" id="GO:0005730">
    <property type="term" value="C:nucleolus"/>
    <property type="evidence" value="ECO:0007669"/>
    <property type="project" value="TreeGrafter"/>
</dbReference>
<dbReference type="Gene3D" id="3.40.50.150">
    <property type="entry name" value="Vaccinia Virus protein VP39"/>
    <property type="match status" value="1"/>
</dbReference>
<dbReference type="AlphaFoldDB" id="A0A6A5BMN3"/>
<dbReference type="Pfam" id="PF12589">
    <property type="entry name" value="WBS_methylT"/>
    <property type="match status" value="1"/>
</dbReference>
<feature type="compositionally biased region" description="Basic and acidic residues" evidence="9">
    <location>
        <begin position="258"/>
        <end position="279"/>
    </location>
</feature>
<dbReference type="PANTHER" id="PTHR12734:SF0">
    <property type="entry name" value="18S RRNA (GUANINE-N(7))-METHYLTRANSFERASE-RELATED"/>
    <property type="match status" value="1"/>
</dbReference>
<dbReference type="PANTHER" id="PTHR12734">
    <property type="entry name" value="METHYLTRANSFERASE-RELATED"/>
    <property type="match status" value="1"/>
</dbReference>
<proteinExistence type="inferred from homology"/>
<accession>A0A6A5BMN3</accession>
<keyword evidence="8" id="KW-0539">Nucleus</keyword>
<feature type="compositionally biased region" description="Basic and acidic residues" evidence="9">
    <location>
        <begin position="226"/>
        <end position="244"/>
    </location>
</feature>
<dbReference type="CDD" id="cd02440">
    <property type="entry name" value="AdoMet_MTases"/>
    <property type="match status" value="1"/>
</dbReference>
<comment type="subcellular location">
    <subcellularLocation>
        <location evidence="2">Cytoplasm</location>
    </subcellularLocation>
    <subcellularLocation>
        <location evidence="1">Nucleus</location>
    </subcellularLocation>
</comment>
<gene>
    <name evidence="12" type="ORF">FDP41_005402</name>
</gene>
<dbReference type="OrthoDB" id="2877at2759"/>
<dbReference type="GO" id="GO:0016435">
    <property type="term" value="F:rRNA (guanine) methyltransferase activity"/>
    <property type="evidence" value="ECO:0007669"/>
    <property type="project" value="InterPro"/>
</dbReference>
<evidence type="ECO:0000256" key="4">
    <source>
        <dbReference type="ARBA" id="ARBA00022490"/>
    </source>
</evidence>
<evidence type="ECO:0000256" key="3">
    <source>
        <dbReference type="ARBA" id="ARBA00005547"/>
    </source>
</evidence>
<dbReference type="InterPro" id="IPR039769">
    <property type="entry name" value="Bud23-like"/>
</dbReference>
<name>A0A6A5BMN3_NAEFO</name>
<evidence type="ECO:0000259" key="10">
    <source>
        <dbReference type="Pfam" id="PF08241"/>
    </source>
</evidence>
<reference evidence="12 13" key="1">
    <citation type="journal article" date="2019" name="Sci. Rep.">
        <title>Nanopore sequencing improves the draft genome of the human pathogenic amoeba Naegleria fowleri.</title>
        <authorList>
            <person name="Liechti N."/>
            <person name="Schurch N."/>
            <person name="Bruggmann R."/>
            <person name="Wittwer M."/>
        </authorList>
    </citation>
    <scope>NUCLEOTIDE SEQUENCE [LARGE SCALE GENOMIC DNA]</scope>
    <source>
        <strain evidence="12 13">ATCC 30894</strain>
    </source>
</reference>
<dbReference type="VEuPathDB" id="AmoebaDB:NF0014970"/>
<sequence length="292" mass="32636">MSISAASTSRPEHTAPPELFYGEVQAKKYATNTRVLEIQTEMSKRAIELLALPENSGPLYLLDIGCGSGISGNCLSEAGHVWVGMDISEHMLNIANEQMMEDPTSTNGCDLIHGDMGNGLPFRLGTFDGAISISAVQWLCNADKKSQEPIKRLQKFFGTLYKCLRRGARAVFQFYPETPQQTELITNMAMKAGFGGGLVIDYPHSRKIRKYYLVLFAGMPNVPKSEIPKGKEDPVTHQIRHEGSRNTSTQRGGKNRKNLKEYIIRKKERDRKLGKEVRPPSKYTARSRGPKF</sequence>
<keyword evidence="7" id="KW-0949">S-adenosyl-L-methionine</keyword>
<evidence type="ECO:0000256" key="9">
    <source>
        <dbReference type="SAM" id="MobiDB-lite"/>
    </source>
</evidence>
<dbReference type="OMA" id="KHYLVVQ"/>
<evidence type="ECO:0000256" key="7">
    <source>
        <dbReference type="ARBA" id="ARBA00022691"/>
    </source>
</evidence>
<dbReference type="GO" id="GO:0070476">
    <property type="term" value="P:rRNA (guanine-N7)-methylation"/>
    <property type="evidence" value="ECO:0007669"/>
    <property type="project" value="InterPro"/>
</dbReference>
<comment type="caution">
    <text evidence="12">The sequence shown here is derived from an EMBL/GenBank/DDBJ whole genome shotgun (WGS) entry which is preliminary data.</text>
</comment>
<dbReference type="EMBL" id="VFQX01000044">
    <property type="protein sequence ID" value="KAF0975408.1"/>
    <property type="molecule type" value="Genomic_DNA"/>
</dbReference>
<dbReference type="InterPro" id="IPR029063">
    <property type="entry name" value="SAM-dependent_MTases_sf"/>
</dbReference>
<dbReference type="GO" id="GO:0005737">
    <property type="term" value="C:cytoplasm"/>
    <property type="evidence" value="ECO:0007669"/>
    <property type="project" value="UniProtKB-SubCell"/>
</dbReference>
<dbReference type="SUPFAM" id="SSF53335">
    <property type="entry name" value="S-adenosyl-L-methionine-dependent methyltransferases"/>
    <property type="match status" value="1"/>
</dbReference>
<dbReference type="VEuPathDB" id="AmoebaDB:NfTy_065930"/>
<keyword evidence="4" id="KW-0963">Cytoplasm</keyword>
<evidence type="ECO:0000256" key="8">
    <source>
        <dbReference type="ARBA" id="ARBA00023242"/>
    </source>
</evidence>
<evidence type="ECO:0000313" key="13">
    <source>
        <dbReference type="Proteomes" id="UP000444721"/>
    </source>
</evidence>
<evidence type="ECO:0000256" key="1">
    <source>
        <dbReference type="ARBA" id="ARBA00004123"/>
    </source>
</evidence>
<evidence type="ECO:0008006" key="14">
    <source>
        <dbReference type="Google" id="ProtNLM"/>
    </source>
</evidence>
<dbReference type="Pfam" id="PF08241">
    <property type="entry name" value="Methyltransf_11"/>
    <property type="match status" value="1"/>
</dbReference>
<evidence type="ECO:0000256" key="6">
    <source>
        <dbReference type="ARBA" id="ARBA00022679"/>
    </source>
</evidence>
<feature type="domain" description="18S rRNA (guanine(1575)-N(7))-methyltransferase Bud23 C-terminal" evidence="11">
    <location>
        <begin position="215"/>
        <end position="289"/>
    </location>
</feature>
<evidence type="ECO:0000259" key="11">
    <source>
        <dbReference type="Pfam" id="PF12589"/>
    </source>
</evidence>
<dbReference type="GeneID" id="68112620"/>
<evidence type="ECO:0000313" key="12">
    <source>
        <dbReference type="EMBL" id="KAF0975408.1"/>
    </source>
</evidence>
<dbReference type="FunFam" id="3.40.50.150:FF:000017">
    <property type="entry name" value="probable 18S rRNA (Guanine-N(7))-methyltransferase"/>
    <property type="match status" value="1"/>
</dbReference>
<evidence type="ECO:0000256" key="5">
    <source>
        <dbReference type="ARBA" id="ARBA00022603"/>
    </source>
</evidence>
<dbReference type="RefSeq" id="XP_044560121.1">
    <property type="nucleotide sequence ID" value="XM_044708923.1"/>
</dbReference>
<keyword evidence="13" id="KW-1185">Reference proteome</keyword>
<keyword evidence="5" id="KW-0489">Methyltransferase</keyword>
<dbReference type="InterPro" id="IPR013216">
    <property type="entry name" value="Methyltransf_11"/>
</dbReference>
<dbReference type="VEuPathDB" id="AmoebaDB:FDP41_005402"/>
<feature type="region of interest" description="Disordered" evidence="9">
    <location>
        <begin position="225"/>
        <end position="292"/>
    </location>
</feature>
<evidence type="ECO:0000256" key="2">
    <source>
        <dbReference type="ARBA" id="ARBA00004496"/>
    </source>
</evidence>
<dbReference type="Proteomes" id="UP000444721">
    <property type="component" value="Unassembled WGS sequence"/>
</dbReference>